<proteinExistence type="predicted"/>
<sequence>MLYDPEYLSNSYIYEELQTKLSSYRIEPNIIYDNTS</sequence>
<name>Q86QT6_BOMMO</name>
<accession>Q86QT6</accession>
<protein>
    <submittedName>
        <fullName evidence="1">Uncharacterized protein</fullName>
    </submittedName>
</protein>
<reference evidence="1" key="1">
    <citation type="journal article" date="2003" name="Genome">
        <title>Identification of ISSR markers associated with productivity traits in silkworm, Bombyx moni L.</title>
        <authorList>
            <person name="Chatterjee S.N."/>
            <person name="Mohandas T.P."/>
        </authorList>
    </citation>
    <scope>NUCLEOTIDE SEQUENCE</scope>
    <source>
        <strain evidence="1">Nistari</strain>
    </source>
</reference>
<dbReference type="EMBL" id="AY163780">
    <property type="protein sequence ID" value="AAO33921.1"/>
    <property type="molecule type" value="Genomic_DNA"/>
</dbReference>
<organism evidence="1">
    <name type="scientific">Bombyx mori</name>
    <name type="common">Silk moth</name>
    <dbReference type="NCBI Taxonomy" id="7091"/>
    <lineage>
        <taxon>Eukaryota</taxon>
        <taxon>Metazoa</taxon>
        <taxon>Ecdysozoa</taxon>
        <taxon>Arthropoda</taxon>
        <taxon>Hexapoda</taxon>
        <taxon>Insecta</taxon>
        <taxon>Pterygota</taxon>
        <taxon>Neoptera</taxon>
        <taxon>Endopterygota</taxon>
        <taxon>Lepidoptera</taxon>
        <taxon>Glossata</taxon>
        <taxon>Ditrysia</taxon>
        <taxon>Bombycoidea</taxon>
        <taxon>Bombycidae</taxon>
        <taxon>Bombycinae</taxon>
        <taxon>Bombyx</taxon>
    </lineage>
</organism>
<dbReference type="AlphaFoldDB" id="Q86QT6"/>
<evidence type="ECO:0000313" key="1">
    <source>
        <dbReference type="EMBL" id="AAO33921.1"/>
    </source>
</evidence>